<feature type="region of interest" description="Disordered" evidence="1">
    <location>
        <begin position="1"/>
        <end position="30"/>
    </location>
</feature>
<accession>A0A8D9EUJ6</accession>
<protein>
    <submittedName>
        <fullName evidence="2">Uncharacterized protein</fullName>
    </submittedName>
</protein>
<sequence>MITGTPLPLNFPSTSRGRTTSRKLSGSCEQEERKSCEKPVIYNRPYSFIPSYSKRLKKVQLHHVRLQITDTGTSSVKVVTKTPTIGATSLNSWFFTEHTYKPFYFCGPLGVILLLT</sequence>
<evidence type="ECO:0000313" key="2">
    <source>
        <dbReference type="EMBL" id="CAG6765554.1"/>
    </source>
</evidence>
<name>A0A8D9EUJ6_9HEMI</name>
<organism evidence="2">
    <name type="scientific">Cacopsylla melanoneura</name>
    <dbReference type="NCBI Taxonomy" id="428564"/>
    <lineage>
        <taxon>Eukaryota</taxon>
        <taxon>Metazoa</taxon>
        <taxon>Ecdysozoa</taxon>
        <taxon>Arthropoda</taxon>
        <taxon>Hexapoda</taxon>
        <taxon>Insecta</taxon>
        <taxon>Pterygota</taxon>
        <taxon>Neoptera</taxon>
        <taxon>Paraneoptera</taxon>
        <taxon>Hemiptera</taxon>
        <taxon>Sternorrhyncha</taxon>
        <taxon>Psylloidea</taxon>
        <taxon>Psyllidae</taxon>
        <taxon>Psyllinae</taxon>
        <taxon>Cacopsylla</taxon>
    </lineage>
</organism>
<dbReference type="AlphaFoldDB" id="A0A8D9EUJ6"/>
<feature type="compositionally biased region" description="Polar residues" evidence="1">
    <location>
        <begin position="11"/>
        <end position="28"/>
    </location>
</feature>
<reference evidence="2" key="1">
    <citation type="submission" date="2021-05" db="EMBL/GenBank/DDBJ databases">
        <authorList>
            <person name="Alioto T."/>
            <person name="Alioto T."/>
            <person name="Gomez Garrido J."/>
        </authorList>
    </citation>
    <scope>NUCLEOTIDE SEQUENCE</scope>
</reference>
<dbReference type="EMBL" id="HBUF01568470">
    <property type="protein sequence ID" value="CAG6765554.1"/>
    <property type="molecule type" value="Transcribed_RNA"/>
</dbReference>
<proteinExistence type="predicted"/>
<evidence type="ECO:0000256" key="1">
    <source>
        <dbReference type="SAM" id="MobiDB-lite"/>
    </source>
</evidence>